<keyword evidence="3" id="KW-0472">Membrane</keyword>
<evidence type="ECO:0000313" key="7">
    <source>
        <dbReference type="Proteomes" id="UP000243498"/>
    </source>
</evidence>
<dbReference type="AlphaFoldDB" id="A0A162J9P4"/>
<keyword evidence="3" id="KW-0812">Transmembrane</keyword>
<feature type="signal peptide" evidence="4">
    <location>
        <begin position="1"/>
        <end position="19"/>
    </location>
</feature>
<accession>A0A5C6GBG6</accession>
<evidence type="ECO:0000256" key="2">
    <source>
        <dbReference type="SAM" id="MobiDB-lite"/>
    </source>
</evidence>
<reference evidence="8" key="2">
    <citation type="submission" date="2018-12" db="EMBL/GenBank/DDBJ databases">
        <title>The complete genome of Metarhizium rileyi, a key fungal pathogen of Lepidoptera.</title>
        <authorList>
            <person name="Binneck E."/>
            <person name="Lastra C.C.L."/>
            <person name="Sosa-Gomez D.R."/>
        </authorList>
    </citation>
    <scope>NUCLEOTIDE SEQUENCE [LARGE SCALE GENOMIC DNA]</scope>
    <source>
        <strain evidence="8">Cep018-CH2</strain>
    </source>
</reference>
<dbReference type="STRING" id="1081105.A0A162J9P4"/>
<name>A0A162J9P4_METRR</name>
<feature type="transmembrane region" description="Helical" evidence="3">
    <location>
        <begin position="453"/>
        <end position="480"/>
    </location>
</feature>
<dbReference type="EMBL" id="AZHC01000016">
    <property type="protein sequence ID" value="OAA41318.1"/>
    <property type="molecule type" value="Genomic_DNA"/>
</dbReference>
<evidence type="ECO:0000256" key="1">
    <source>
        <dbReference type="ARBA" id="ARBA00005375"/>
    </source>
</evidence>
<dbReference type="OMA" id="STQEWCL"/>
<keyword evidence="3" id="KW-1133">Transmembrane helix</keyword>
<accession>A0A162J9P4</accession>
<dbReference type="EMBL" id="SBHS01000013">
    <property type="protein sequence ID" value="TWU74068.1"/>
    <property type="molecule type" value="Genomic_DNA"/>
</dbReference>
<evidence type="ECO:0000313" key="8">
    <source>
        <dbReference type="Proteomes" id="UP000317257"/>
    </source>
</evidence>
<dbReference type="PANTHER" id="PTHR11567:SF127">
    <property type="entry name" value="HISTIDINE ACID PHOSPHATASE"/>
    <property type="match status" value="1"/>
</dbReference>
<dbReference type="InterPro" id="IPR029033">
    <property type="entry name" value="His_PPase_superfam"/>
</dbReference>
<evidence type="ECO:0000313" key="5">
    <source>
        <dbReference type="EMBL" id="OAA41318.1"/>
    </source>
</evidence>
<gene>
    <name evidence="6" type="ORF">ED733_003926</name>
    <name evidence="5" type="ORF">NOR_05396</name>
</gene>
<dbReference type="SUPFAM" id="SSF53254">
    <property type="entry name" value="Phosphoglycerate mutase-like"/>
    <property type="match status" value="1"/>
</dbReference>
<feature type="region of interest" description="Disordered" evidence="2">
    <location>
        <begin position="486"/>
        <end position="506"/>
    </location>
</feature>
<reference evidence="5 7" key="1">
    <citation type="journal article" date="2016" name="Genome Biol. Evol.">
        <title>Divergent and convergent evolution of fungal pathogenicity.</title>
        <authorList>
            <person name="Shang Y."/>
            <person name="Xiao G."/>
            <person name="Zheng P."/>
            <person name="Cen K."/>
            <person name="Zhan S."/>
            <person name="Wang C."/>
        </authorList>
    </citation>
    <scope>NUCLEOTIDE SEQUENCE [LARGE SCALE GENOMIC DNA]</scope>
    <source>
        <strain evidence="5 7">RCEF 4871</strain>
    </source>
</reference>
<dbReference type="Gene3D" id="3.40.50.1240">
    <property type="entry name" value="Phosphoglycerate mutase-like"/>
    <property type="match status" value="1"/>
</dbReference>
<evidence type="ECO:0000256" key="3">
    <source>
        <dbReference type="SAM" id="Phobius"/>
    </source>
</evidence>
<organism evidence="5 7">
    <name type="scientific">Metarhizium rileyi (strain RCEF 4871)</name>
    <name type="common">Nomuraea rileyi</name>
    <dbReference type="NCBI Taxonomy" id="1649241"/>
    <lineage>
        <taxon>Eukaryota</taxon>
        <taxon>Fungi</taxon>
        <taxon>Dikarya</taxon>
        <taxon>Ascomycota</taxon>
        <taxon>Pezizomycotina</taxon>
        <taxon>Sordariomycetes</taxon>
        <taxon>Hypocreomycetidae</taxon>
        <taxon>Hypocreales</taxon>
        <taxon>Clavicipitaceae</taxon>
        <taxon>Metarhizium</taxon>
    </lineage>
</organism>
<dbReference type="InterPro" id="IPR050645">
    <property type="entry name" value="Histidine_acid_phosphatase"/>
</dbReference>
<dbReference type="Proteomes" id="UP000317257">
    <property type="component" value="Unassembled WGS sequence"/>
</dbReference>
<dbReference type="GO" id="GO:0016791">
    <property type="term" value="F:phosphatase activity"/>
    <property type="evidence" value="ECO:0007669"/>
    <property type="project" value="TreeGrafter"/>
</dbReference>
<proteinExistence type="inferred from homology"/>
<sequence length="577" mass="61564">MIPTSSLVAVVALLACAAAQTSSPTVRAAFVFVNHGETTPSLVSDHVVLTPNGAQQMQRLGAAFRRRYLSGSASKTTASNSADAAPIQSLATDALDNTQIAIMAGTREWSTSSATAFMQGFYPPSPDSSYLGRNLVLNSNTTDYPLNGYQYAEVITYPDSDSNSIAIQGYEACTAWQNQMSQNLSRSPEVTQKVNDKAYFYTKLFSSNPLRGSLPVDQATYLNAEEIYHYVNFNYAYNETVHSGLQDPNGTISVLQNNAFSLEQAKTSYGGNTDKNDPLNVLYSIAGRTLANKVTDQFSTFLATSGTRGKLTLMFGSARVLMAFFGAAGLISDQNPTRSPFSRLPKPGSAIVFELLSDSGSSGTSDSFQLRFSYRPSADSDDTLSSHALFGSELGGGAISYTSFLSKMNDISKTPGQWCKVCRPGLQSTFCPKNLTLSDGHKSESPSGVTNPAVAGILGALIMTALIACVTTAFIVLGGWRLRRRRGKQDGASTGSPDGGFRGNDKMASDVDVAVSNAGRTQERVGSWELRDGANETHARSLGAAGIVTSEFAHRTRTMDEDGVSLTDAPVNARESV</sequence>
<dbReference type="Proteomes" id="UP000243498">
    <property type="component" value="Unassembled WGS sequence"/>
</dbReference>
<evidence type="ECO:0000313" key="6">
    <source>
        <dbReference type="EMBL" id="TWU74068.1"/>
    </source>
</evidence>
<dbReference type="PANTHER" id="PTHR11567">
    <property type="entry name" value="ACID PHOSPHATASE-RELATED"/>
    <property type="match status" value="1"/>
</dbReference>
<dbReference type="OrthoDB" id="258392at2759"/>
<evidence type="ECO:0000256" key="4">
    <source>
        <dbReference type="SAM" id="SignalP"/>
    </source>
</evidence>
<protein>
    <submittedName>
        <fullName evidence="5">Histidine phosphatase superfamily, clade-2</fullName>
    </submittedName>
</protein>
<dbReference type="Pfam" id="PF00328">
    <property type="entry name" value="His_Phos_2"/>
    <property type="match status" value="1"/>
</dbReference>
<comment type="caution">
    <text evidence="5">The sequence shown here is derived from an EMBL/GenBank/DDBJ whole genome shotgun (WGS) entry which is preliminary data.</text>
</comment>
<dbReference type="InterPro" id="IPR000560">
    <property type="entry name" value="His_Pase_clade-2"/>
</dbReference>
<keyword evidence="4" id="KW-0732">Signal</keyword>
<reference evidence="6" key="3">
    <citation type="journal article" date="2019" name="Microbiol. Resour. Announc.">
        <title>Genome Sequence of Metarhizium rileyi, a Microbial Control Agent for Lepidoptera.</title>
        <authorList>
            <person name="Binneck E."/>
            <person name="Lastra C.C.L."/>
            <person name="Sosa-Gomez D.R."/>
        </authorList>
    </citation>
    <scope>NUCLEOTIDE SEQUENCE</scope>
    <source>
        <strain evidence="6">Cep018-CH2</strain>
    </source>
</reference>
<feature type="chain" id="PRO_5007835754" evidence="4">
    <location>
        <begin position="20"/>
        <end position="577"/>
    </location>
</feature>
<comment type="similarity">
    <text evidence="1">Belongs to the histidine acid phosphatase family.</text>
</comment>
<keyword evidence="7" id="KW-1185">Reference proteome</keyword>